<protein>
    <submittedName>
        <fullName evidence="1">Uncharacterized protein</fullName>
    </submittedName>
</protein>
<comment type="caution">
    <text evidence="1">The sequence shown here is derived from an EMBL/GenBank/DDBJ whole genome shotgun (WGS) entry which is preliminary data.</text>
</comment>
<feature type="non-terminal residue" evidence="1">
    <location>
        <position position="1"/>
    </location>
</feature>
<gene>
    <name evidence="1" type="ORF">S01H1_55140</name>
</gene>
<proteinExistence type="predicted"/>
<organism evidence="1">
    <name type="scientific">marine sediment metagenome</name>
    <dbReference type="NCBI Taxonomy" id="412755"/>
    <lineage>
        <taxon>unclassified sequences</taxon>
        <taxon>metagenomes</taxon>
        <taxon>ecological metagenomes</taxon>
    </lineage>
</organism>
<sequence length="201" mass="22188">TASANPELHAEFIAAKAPDAPSREEEVAAVGADAIVEKSITIFPRVGGKPILWDYQVKGFFKDACGMLARAVGTKSADLKAYKKTIDGLIFVHPRAIPLHITPGQKIVECQRPLRAQTAQGERVALAHSESAPAGTYIEIEIEAFKLQKKKGVNLDECLIEWLDYGKLRGFGQWRNSGKGRFEWEEIKTEKKEKKEGGKAE</sequence>
<reference evidence="1" key="1">
    <citation type="journal article" date="2014" name="Front. Microbiol.">
        <title>High frequency of phylogenetically diverse reductive dehalogenase-homologous genes in deep subseafloor sedimentary metagenomes.</title>
        <authorList>
            <person name="Kawai M."/>
            <person name="Futagami T."/>
            <person name="Toyoda A."/>
            <person name="Takaki Y."/>
            <person name="Nishi S."/>
            <person name="Hori S."/>
            <person name="Arai W."/>
            <person name="Tsubouchi T."/>
            <person name="Morono Y."/>
            <person name="Uchiyama I."/>
            <person name="Ito T."/>
            <person name="Fujiyama A."/>
            <person name="Inagaki F."/>
            <person name="Takami H."/>
        </authorList>
    </citation>
    <scope>NUCLEOTIDE SEQUENCE</scope>
    <source>
        <strain evidence="1">Expedition CK06-06</strain>
    </source>
</reference>
<accession>X0WI91</accession>
<dbReference type="EMBL" id="BARS01035826">
    <property type="protein sequence ID" value="GAG22912.1"/>
    <property type="molecule type" value="Genomic_DNA"/>
</dbReference>
<name>X0WI91_9ZZZZ</name>
<dbReference type="AlphaFoldDB" id="X0WI91"/>
<evidence type="ECO:0000313" key="1">
    <source>
        <dbReference type="EMBL" id="GAG22912.1"/>
    </source>
</evidence>